<dbReference type="PANTHER" id="PTHR34596:SF2">
    <property type="entry name" value="CHITOPORIN"/>
    <property type="match status" value="1"/>
</dbReference>
<evidence type="ECO:0000256" key="4">
    <source>
        <dbReference type="SAM" id="SignalP"/>
    </source>
</evidence>
<dbReference type="EMBL" id="QUZU01000065">
    <property type="protein sequence ID" value="TFY84415.1"/>
    <property type="molecule type" value="Genomic_DNA"/>
</dbReference>
<accession>A0A4Z0ACP1</accession>
<dbReference type="GO" id="GO:0016020">
    <property type="term" value="C:membrane"/>
    <property type="evidence" value="ECO:0007669"/>
    <property type="project" value="InterPro"/>
</dbReference>
<proteinExistence type="inferred from homology"/>
<dbReference type="OrthoDB" id="6759120at2"/>
<evidence type="ECO:0000313" key="6">
    <source>
        <dbReference type="Proteomes" id="UP000297391"/>
    </source>
</evidence>
<comment type="similarity">
    <text evidence="1">Belongs to the outer membrane porin (Opr) (TC 1.B.25) family.</text>
</comment>
<dbReference type="InterPro" id="IPR023614">
    <property type="entry name" value="Porin_dom_sf"/>
</dbReference>
<dbReference type="PANTHER" id="PTHR34596">
    <property type="entry name" value="CHITOPORIN"/>
    <property type="match status" value="1"/>
</dbReference>
<evidence type="ECO:0000256" key="3">
    <source>
        <dbReference type="ARBA" id="ARBA00022729"/>
    </source>
</evidence>
<protein>
    <submittedName>
        <fullName evidence="5">Porin</fullName>
    </submittedName>
</protein>
<feature type="chain" id="PRO_5021202740" evidence="4">
    <location>
        <begin position="22"/>
        <end position="440"/>
    </location>
</feature>
<reference evidence="5 6" key="1">
    <citation type="journal article" date="2019" name="Syst. Appl. Microbiol.">
        <title>New species of pathogenic Pseudomonas isolated from citrus in Tunisia: Proposal of Pseudomonas kairouanensis sp. nov. and Pseudomonas nabeulensis sp. nov.</title>
        <authorList>
            <person name="Oueslati M."/>
            <person name="Mulet M."/>
            <person name="Gomila M."/>
            <person name="Berge O."/>
            <person name="Hajlaoui M.R."/>
            <person name="Lalucat J."/>
            <person name="Sadfi-Zouaoui N."/>
            <person name="Garcia-Valdes E."/>
        </authorList>
    </citation>
    <scope>NUCLEOTIDE SEQUENCE [LARGE SCALE GENOMIC DNA]</scope>
    <source>
        <strain evidence="5 6">KC12</strain>
    </source>
</reference>
<evidence type="ECO:0000313" key="5">
    <source>
        <dbReference type="EMBL" id="TFY84415.1"/>
    </source>
</evidence>
<comment type="caution">
    <text evidence="5">The sequence shown here is derived from an EMBL/GenBank/DDBJ whole genome shotgun (WGS) entry which is preliminary data.</text>
</comment>
<keyword evidence="3 4" id="KW-0732">Signal</keyword>
<evidence type="ECO:0000256" key="2">
    <source>
        <dbReference type="ARBA" id="ARBA00022448"/>
    </source>
</evidence>
<name>A0A4Z0ACP1_9PSED</name>
<dbReference type="Pfam" id="PF03573">
    <property type="entry name" value="OprD"/>
    <property type="match status" value="1"/>
</dbReference>
<evidence type="ECO:0000256" key="1">
    <source>
        <dbReference type="ARBA" id="ARBA00009075"/>
    </source>
</evidence>
<dbReference type="Gene3D" id="2.40.160.10">
    <property type="entry name" value="Porin"/>
    <property type="match status" value="1"/>
</dbReference>
<dbReference type="GO" id="GO:0015288">
    <property type="term" value="F:porin activity"/>
    <property type="evidence" value="ECO:0007669"/>
    <property type="project" value="TreeGrafter"/>
</dbReference>
<organism evidence="5 6">
    <name type="scientific">Pseudomonas kairouanensis</name>
    <dbReference type="NCBI Taxonomy" id="2293832"/>
    <lineage>
        <taxon>Bacteria</taxon>
        <taxon>Pseudomonadati</taxon>
        <taxon>Pseudomonadota</taxon>
        <taxon>Gammaproteobacteria</taxon>
        <taxon>Pseudomonadales</taxon>
        <taxon>Pseudomonadaceae</taxon>
        <taxon>Pseudomonas</taxon>
    </lineage>
</organism>
<dbReference type="Proteomes" id="UP000297391">
    <property type="component" value="Unassembled WGS sequence"/>
</dbReference>
<feature type="signal peptide" evidence="4">
    <location>
        <begin position="1"/>
        <end position="21"/>
    </location>
</feature>
<dbReference type="InterPro" id="IPR005318">
    <property type="entry name" value="OM_porin_bac"/>
</dbReference>
<dbReference type="AlphaFoldDB" id="A0A4Z0ACP1"/>
<keyword evidence="6" id="KW-1185">Reference proteome</keyword>
<keyword evidence="2" id="KW-0813">Transport</keyword>
<dbReference type="RefSeq" id="WP_135292273.1">
    <property type="nucleotide sequence ID" value="NZ_QUZU01000065.1"/>
</dbReference>
<sequence length="440" mass="47891">MLKQRMSLIALGILSASAAMANDQEQSKGFVEDSHLNIAARNAYISRDYKNHKQDKAEWGQGFIGKFESGFTQGTVGVGVDVIGQYAIRLDGGRGRAGAGGIDFFKTGSSSTRADGSTRNGDAADDLAKGGAAVKFRVSNTVLKYGDQFPNVPVLAYDNSRLLSETYTGTSIVSKEIEGLQLDAGHFTKEARKSAEGTDSGNLKRIDYLGGSYKFTESLSAALYASNMQDVLKKQYVNVNYVLALPEKQSLTFDFNGYKTKLDRSFAEQRGDGDARDNKIWSLGATWAVGPHSFTVAHQRSTGDTGYLYGGYRDNTRDTGIGDGGNTILLANSYWSDFNGKDERSWQAGYGLDFSAFGVPGLTYNIAYVRGTNIDDGSNRGNGTEREIFNQFKYVVQSGPAKDLSLRARASWLRVSSNASDYNVGGNELRLFADYPINVF</sequence>
<gene>
    <name evidence="5" type="ORF">DYL59_29270</name>
</gene>